<dbReference type="EMBL" id="HBIP01027351">
    <property type="protein sequence ID" value="CAE0501446.1"/>
    <property type="molecule type" value="Transcribed_RNA"/>
</dbReference>
<proteinExistence type="predicted"/>
<protein>
    <submittedName>
        <fullName evidence="1">Uncharacterized protein</fullName>
    </submittedName>
</protein>
<dbReference type="AlphaFoldDB" id="A0A7S3R3J0"/>
<accession>A0A7S3R3J0</accession>
<evidence type="ECO:0000313" key="1">
    <source>
        <dbReference type="EMBL" id="CAE0501446.1"/>
    </source>
</evidence>
<sequence>MFLWDVGLLRASSGSRAPAYLARTDPVVLHGVCYGVDRWLWWYWKGLTAMFVPSKYRAHGSAYIMVTLYGGKHLVASMIRRVWLSVAYAAACVQTDCFDVLTVLFLRAVVRCC</sequence>
<reference evidence="1" key="1">
    <citation type="submission" date="2021-01" db="EMBL/GenBank/DDBJ databases">
        <authorList>
            <person name="Corre E."/>
            <person name="Pelletier E."/>
            <person name="Niang G."/>
            <person name="Scheremetjew M."/>
            <person name="Finn R."/>
            <person name="Kale V."/>
            <person name="Holt S."/>
            <person name="Cochrane G."/>
            <person name="Meng A."/>
            <person name="Brown T."/>
            <person name="Cohen L."/>
        </authorList>
    </citation>
    <scope>NUCLEOTIDE SEQUENCE</scope>
    <source>
        <strain evidence="1">CCMP1320</strain>
    </source>
</reference>
<organism evidence="1">
    <name type="scientific">Dunaliella tertiolecta</name>
    <name type="common">Green alga</name>
    <dbReference type="NCBI Taxonomy" id="3047"/>
    <lineage>
        <taxon>Eukaryota</taxon>
        <taxon>Viridiplantae</taxon>
        <taxon>Chlorophyta</taxon>
        <taxon>core chlorophytes</taxon>
        <taxon>Chlorophyceae</taxon>
        <taxon>CS clade</taxon>
        <taxon>Chlamydomonadales</taxon>
        <taxon>Dunaliellaceae</taxon>
        <taxon>Dunaliella</taxon>
    </lineage>
</organism>
<name>A0A7S3R3J0_DUNTE</name>
<gene>
    <name evidence="1" type="ORF">DTER00134_LOCUS16519</name>
</gene>